<dbReference type="Pfam" id="PF02470">
    <property type="entry name" value="MlaD"/>
    <property type="match status" value="1"/>
</dbReference>
<sequence length="316" mass="34611">MANSKNKTLRLGMLVAAGLFLFIITIYFLGSKQNLFSSTVMVKSYFNNVKGLVEGNKVRYSGITIGTVSEINIVSDSTVLVEMLIEKDVKEFIRKDSRVKIVSDGLMGSKIVEIQPGSSSAGSINDNDMLNSANSIDMDEILKEAKGVIEDGRLVAKNLMEISEKINNGKGDLAILVNENTISRKLNQTGDELLTFTKNLNEISGKINNGEGDLGRFINDTTYSHQIAGLLVNIDSITVKADLFSEELLTLGRNLNSGDGIVQKLVYDSVMANNIDTAIVKINYGIDNVAEAADAIESSWLLNLFSKKRKDREKDQ</sequence>
<dbReference type="AlphaFoldDB" id="A0A6I6JX11"/>
<dbReference type="RefSeq" id="WP_158862333.1">
    <property type="nucleotide sequence ID" value="NZ_CP046401.1"/>
</dbReference>
<dbReference type="PANTHER" id="PTHR33371">
    <property type="entry name" value="INTERMEMBRANE PHOSPHOLIPID TRANSPORT SYSTEM BINDING PROTEIN MLAD-RELATED"/>
    <property type="match status" value="1"/>
</dbReference>
<feature type="domain" description="Mce/MlaD" evidence="2">
    <location>
        <begin position="41"/>
        <end position="117"/>
    </location>
</feature>
<name>A0A6I6JX11_9BACT</name>
<keyword evidence="4" id="KW-1185">Reference proteome</keyword>
<evidence type="ECO:0000256" key="1">
    <source>
        <dbReference type="SAM" id="Phobius"/>
    </source>
</evidence>
<keyword evidence="1" id="KW-0472">Membrane</keyword>
<dbReference type="InterPro" id="IPR052336">
    <property type="entry name" value="MlaD_Phospholipid_Transporter"/>
</dbReference>
<keyword evidence="1" id="KW-1133">Transmembrane helix</keyword>
<gene>
    <name evidence="3" type="ORF">GM418_01110</name>
</gene>
<accession>A0A6I6JX11</accession>
<feature type="transmembrane region" description="Helical" evidence="1">
    <location>
        <begin position="12"/>
        <end position="30"/>
    </location>
</feature>
<organism evidence="3 4">
    <name type="scientific">Maribellus comscasis</name>
    <dbReference type="NCBI Taxonomy" id="2681766"/>
    <lineage>
        <taxon>Bacteria</taxon>
        <taxon>Pseudomonadati</taxon>
        <taxon>Bacteroidota</taxon>
        <taxon>Bacteroidia</taxon>
        <taxon>Marinilabiliales</taxon>
        <taxon>Prolixibacteraceae</taxon>
        <taxon>Maribellus</taxon>
    </lineage>
</organism>
<evidence type="ECO:0000313" key="3">
    <source>
        <dbReference type="EMBL" id="QGY42304.1"/>
    </source>
</evidence>
<reference evidence="3 4" key="1">
    <citation type="submission" date="2019-11" db="EMBL/GenBank/DDBJ databases">
        <authorList>
            <person name="Zheng R.K."/>
            <person name="Sun C.M."/>
        </authorList>
    </citation>
    <scope>NUCLEOTIDE SEQUENCE [LARGE SCALE GENOMIC DNA]</scope>
    <source>
        <strain evidence="3 4">WC007</strain>
    </source>
</reference>
<evidence type="ECO:0000313" key="4">
    <source>
        <dbReference type="Proteomes" id="UP000428260"/>
    </source>
</evidence>
<dbReference type="EMBL" id="CP046401">
    <property type="protein sequence ID" value="QGY42304.1"/>
    <property type="molecule type" value="Genomic_DNA"/>
</dbReference>
<dbReference type="KEGG" id="mcos:GM418_01110"/>
<keyword evidence="1" id="KW-0812">Transmembrane</keyword>
<evidence type="ECO:0000259" key="2">
    <source>
        <dbReference type="Pfam" id="PF02470"/>
    </source>
</evidence>
<protein>
    <submittedName>
        <fullName evidence="3">MCE family protein</fullName>
    </submittedName>
</protein>
<dbReference type="InterPro" id="IPR003399">
    <property type="entry name" value="Mce/MlaD"/>
</dbReference>
<dbReference type="Proteomes" id="UP000428260">
    <property type="component" value="Chromosome"/>
</dbReference>
<proteinExistence type="predicted"/>
<dbReference type="PANTHER" id="PTHR33371:SF4">
    <property type="entry name" value="INTERMEMBRANE PHOSPHOLIPID TRANSPORT SYSTEM BINDING PROTEIN MLAD"/>
    <property type="match status" value="1"/>
</dbReference>